<keyword evidence="2" id="KW-1133">Transmembrane helix</keyword>
<dbReference type="EMBL" id="WTXG01000049">
    <property type="protein sequence ID" value="KAI0296320.1"/>
    <property type="molecule type" value="Genomic_DNA"/>
</dbReference>
<protein>
    <recommendedName>
        <fullName evidence="5">Transmembrane protein</fullName>
    </recommendedName>
</protein>
<feature type="region of interest" description="Disordered" evidence="1">
    <location>
        <begin position="68"/>
        <end position="136"/>
    </location>
</feature>
<keyword evidence="2" id="KW-0812">Transmembrane</keyword>
<evidence type="ECO:0008006" key="5">
    <source>
        <dbReference type="Google" id="ProtNLM"/>
    </source>
</evidence>
<sequence length="214" mass="23237">MGTSTSIPVTRTVQTVLPTVLPVSSASAKSSVPMAAIVAPTSAMVVLILALIGFLCHRRRQRVGRADLPTFDITPPPPMHEKEISPRSELPPSISVLPPVQNTGGWNDPPTAAFPSTTEQEQQPTTDDDHRDPFADPVLVPEKKSIASIQSSPIPARDRSHTIRRVPVPEPFPTCDPFVDPPALVSTTPRMVMSQAGLAKRARTTTMRLMRVFR</sequence>
<gene>
    <name evidence="3" type="ORF">B0F90DRAFT_1043013</name>
</gene>
<evidence type="ECO:0000256" key="1">
    <source>
        <dbReference type="SAM" id="MobiDB-lite"/>
    </source>
</evidence>
<comment type="caution">
    <text evidence="3">The sequence shown here is derived from an EMBL/GenBank/DDBJ whole genome shotgun (WGS) entry which is preliminary data.</text>
</comment>
<dbReference type="AlphaFoldDB" id="A0AAD4M1M5"/>
<evidence type="ECO:0000313" key="3">
    <source>
        <dbReference type="EMBL" id="KAI0296320.1"/>
    </source>
</evidence>
<keyword evidence="4" id="KW-1185">Reference proteome</keyword>
<name>A0AAD4M1M5_9AGAM</name>
<accession>A0AAD4M1M5</accession>
<evidence type="ECO:0000313" key="4">
    <source>
        <dbReference type="Proteomes" id="UP001203297"/>
    </source>
</evidence>
<dbReference type="Proteomes" id="UP001203297">
    <property type="component" value="Unassembled WGS sequence"/>
</dbReference>
<evidence type="ECO:0000256" key="2">
    <source>
        <dbReference type="SAM" id="Phobius"/>
    </source>
</evidence>
<reference evidence="3" key="1">
    <citation type="journal article" date="2022" name="New Phytol.">
        <title>Evolutionary transition to the ectomycorrhizal habit in the genomes of a hyperdiverse lineage of mushroom-forming fungi.</title>
        <authorList>
            <person name="Looney B."/>
            <person name="Miyauchi S."/>
            <person name="Morin E."/>
            <person name="Drula E."/>
            <person name="Courty P.E."/>
            <person name="Kohler A."/>
            <person name="Kuo A."/>
            <person name="LaButti K."/>
            <person name="Pangilinan J."/>
            <person name="Lipzen A."/>
            <person name="Riley R."/>
            <person name="Andreopoulos W."/>
            <person name="He G."/>
            <person name="Johnson J."/>
            <person name="Nolan M."/>
            <person name="Tritt A."/>
            <person name="Barry K.W."/>
            <person name="Grigoriev I.V."/>
            <person name="Nagy L.G."/>
            <person name="Hibbett D."/>
            <person name="Henrissat B."/>
            <person name="Matheny P.B."/>
            <person name="Labbe J."/>
            <person name="Martin F.M."/>
        </authorList>
    </citation>
    <scope>NUCLEOTIDE SEQUENCE</scope>
    <source>
        <strain evidence="3">BPL690</strain>
    </source>
</reference>
<proteinExistence type="predicted"/>
<keyword evidence="2" id="KW-0472">Membrane</keyword>
<organism evidence="3 4">
    <name type="scientific">Multifurca ochricompacta</name>
    <dbReference type="NCBI Taxonomy" id="376703"/>
    <lineage>
        <taxon>Eukaryota</taxon>
        <taxon>Fungi</taxon>
        <taxon>Dikarya</taxon>
        <taxon>Basidiomycota</taxon>
        <taxon>Agaricomycotina</taxon>
        <taxon>Agaricomycetes</taxon>
        <taxon>Russulales</taxon>
        <taxon>Russulaceae</taxon>
        <taxon>Multifurca</taxon>
    </lineage>
</organism>
<feature type="transmembrane region" description="Helical" evidence="2">
    <location>
        <begin position="34"/>
        <end position="56"/>
    </location>
</feature>